<reference evidence="1" key="1">
    <citation type="submission" date="2018-05" db="EMBL/GenBank/DDBJ databases">
        <authorList>
            <person name="Lanie J.A."/>
            <person name="Ng W.-L."/>
            <person name="Kazmierczak K.M."/>
            <person name="Andrzejewski T.M."/>
            <person name="Davidsen T.M."/>
            <person name="Wayne K.J."/>
            <person name="Tettelin H."/>
            <person name="Glass J.I."/>
            <person name="Rusch D."/>
            <person name="Podicherti R."/>
            <person name="Tsui H.-C.T."/>
            <person name="Winkler M.E."/>
        </authorList>
    </citation>
    <scope>NUCLEOTIDE SEQUENCE</scope>
</reference>
<evidence type="ECO:0008006" key="2">
    <source>
        <dbReference type="Google" id="ProtNLM"/>
    </source>
</evidence>
<gene>
    <name evidence="1" type="ORF">METZ01_LOCUS56930</name>
</gene>
<protein>
    <recommendedName>
        <fullName evidence="2">Ysc84 actin-binding domain-containing protein</fullName>
    </recommendedName>
</protein>
<feature type="non-terminal residue" evidence="1">
    <location>
        <position position="132"/>
    </location>
</feature>
<organism evidence="1">
    <name type="scientific">marine metagenome</name>
    <dbReference type="NCBI Taxonomy" id="408172"/>
    <lineage>
        <taxon>unclassified sequences</taxon>
        <taxon>metagenomes</taxon>
        <taxon>ecological metagenomes</taxon>
    </lineage>
</organism>
<name>A0A381SJ99_9ZZZZ</name>
<sequence>MRITLRSIALISLIISFITSPNINASKVDEIDAAIDSALERFTNEIQGGATYLAGARGVLVIPKMIKAGVILGMEFGEGALIVDEIKIQYYRAFTTSLGIQVGIGRKDLVILFFDDAAMDDFLYSSGWEVGV</sequence>
<evidence type="ECO:0000313" key="1">
    <source>
        <dbReference type="EMBL" id="SVA04076.1"/>
    </source>
</evidence>
<dbReference type="AlphaFoldDB" id="A0A381SJ99"/>
<proteinExistence type="predicted"/>
<dbReference type="EMBL" id="UINC01003185">
    <property type="protein sequence ID" value="SVA04076.1"/>
    <property type="molecule type" value="Genomic_DNA"/>
</dbReference>
<accession>A0A381SJ99</accession>